<evidence type="ECO:0000259" key="5">
    <source>
        <dbReference type="Pfam" id="PF14257"/>
    </source>
</evidence>
<dbReference type="InterPro" id="IPR025645">
    <property type="entry name" value="DUF4349"/>
</dbReference>
<proteinExistence type="predicted"/>
<keyword evidence="1" id="KW-0175">Coiled coil</keyword>
<protein>
    <submittedName>
        <fullName evidence="6">DUF4349 domain-containing protein</fullName>
    </submittedName>
</protein>
<accession>A0ABY4MYX9</accession>
<feature type="compositionally biased region" description="Pro residues" evidence="2">
    <location>
        <begin position="325"/>
        <end position="337"/>
    </location>
</feature>
<dbReference type="Pfam" id="PF14257">
    <property type="entry name" value="DUF4349"/>
    <property type="match status" value="1"/>
</dbReference>
<feature type="compositionally biased region" description="Gly residues" evidence="2">
    <location>
        <begin position="293"/>
        <end position="303"/>
    </location>
</feature>
<evidence type="ECO:0000256" key="3">
    <source>
        <dbReference type="SAM" id="Phobius"/>
    </source>
</evidence>
<keyword evidence="4" id="KW-0732">Signal</keyword>
<reference evidence="6" key="1">
    <citation type="submission" date="2022-05" db="EMBL/GenBank/DDBJ databases">
        <title>Complete genome sequence of toluene-degrading Gulosibacter sediminis strain ACHW.36C.</title>
        <authorList>
            <person name="Wai A.C."/>
            <person name="Lai G.K."/>
            <person name="Griffin S.D."/>
            <person name="Leung F.C."/>
        </authorList>
    </citation>
    <scope>NUCLEOTIDE SEQUENCE [LARGE SCALE GENOMIC DNA]</scope>
    <source>
        <strain evidence="6">ACHW.36C</strain>
    </source>
</reference>
<gene>
    <name evidence="6" type="ORF">M3M28_04115</name>
</gene>
<evidence type="ECO:0000256" key="1">
    <source>
        <dbReference type="SAM" id="Coils"/>
    </source>
</evidence>
<keyword evidence="3" id="KW-1133">Transmembrane helix</keyword>
<feature type="region of interest" description="Disordered" evidence="2">
    <location>
        <begin position="291"/>
        <end position="395"/>
    </location>
</feature>
<sequence length="395" mass="41532">MTPTRRRLIASLTGGFALVGLLTACAVGPGTSGDADQQVSEPQPGYDSSEGGAQDEAAPQEQAGDSDPTAERAVITTTSAYVTVTDVPGAISALRTLVDKYDGYIEARDESLDSSRPSAYVTVRVPAEHNDAFIAELSDFGEVTSLQSSSQDVTMEKVDLESRISALESSITSLEAMLEATDNVTELLEVEEKLSERQAELQSLESQLEVLDDDVAMSTVTVNFSTEYAAPDDDNGGTFLDGLGQGWHDFVSSLGRFFQGLGYAIPGLAIFAIIIAVLWFAVVRRLIRRARRGPGGPRGGRGNSGPQPPTWPAGPGAPQSAAPQQPAPQQGPQPQPQREPARPESASSASEPPANGAGRPADATSDAPVKPHDHDATPQQRLADGLPPLPPPGDR</sequence>
<evidence type="ECO:0000256" key="4">
    <source>
        <dbReference type="SAM" id="SignalP"/>
    </source>
</evidence>
<feature type="coiled-coil region" evidence="1">
    <location>
        <begin position="157"/>
        <end position="214"/>
    </location>
</feature>
<feature type="compositionally biased region" description="Low complexity" evidence="2">
    <location>
        <begin position="338"/>
        <end position="354"/>
    </location>
</feature>
<feature type="domain" description="DUF4349" evidence="5">
    <location>
        <begin position="72"/>
        <end position="279"/>
    </location>
</feature>
<keyword evidence="3" id="KW-0472">Membrane</keyword>
<keyword evidence="3" id="KW-0812">Transmembrane</keyword>
<evidence type="ECO:0000256" key="2">
    <source>
        <dbReference type="SAM" id="MobiDB-lite"/>
    </source>
</evidence>
<feature type="compositionally biased region" description="Low complexity" evidence="2">
    <location>
        <begin position="313"/>
        <end position="324"/>
    </location>
</feature>
<feature type="transmembrane region" description="Helical" evidence="3">
    <location>
        <begin position="261"/>
        <end position="282"/>
    </location>
</feature>
<evidence type="ECO:0000313" key="6">
    <source>
        <dbReference type="EMBL" id="UQN15646.1"/>
    </source>
</evidence>
<name>A0ABY4MYX9_9MICO</name>
<feature type="signal peptide" evidence="4">
    <location>
        <begin position="1"/>
        <end position="26"/>
    </location>
</feature>
<dbReference type="PROSITE" id="PS51257">
    <property type="entry name" value="PROKAR_LIPOPROTEIN"/>
    <property type="match status" value="1"/>
</dbReference>
<dbReference type="EMBL" id="CP097160">
    <property type="protein sequence ID" value="UQN15646.1"/>
    <property type="molecule type" value="Genomic_DNA"/>
</dbReference>
<organism evidence="6">
    <name type="scientific">Gulosibacter sediminis</name>
    <dbReference type="NCBI Taxonomy" id="1729695"/>
    <lineage>
        <taxon>Bacteria</taxon>
        <taxon>Bacillati</taxon>
        <taxon>Actinomycetota</taxon>
        <taxon>Actinomycetes</taxon>
        <taxon>Micrococcales</taxon>
        <taxon>Microbacteriaceae</taxon>
        <taxon>Gulosibacter</taxon>
    </lineage>
</organism>
<feature type="region of interest" description="Disordered" evidence="2">
    <location>
        <begin position="31"/>
        <end position="69"/>
    </location>
</feature>
<feature type="chain" id="PRO_5046446801" evidence="4">
    <location>
        <begin position="27"/>
        <end position="395"/>
    </location>
</feature>